<dbReference type="EMBL" id="JAYMGO010000003">
    <property type="protein sequence ID" value="KAL1277472.1"/>
    <property type="molecule type" value="Genomic_DNA"/>
</dbReference>
<accession>A0ABR3NKE5</accession>
<feature type="compositionally biased region" description="Polar residues" evidence="1">
    <location>
        <begin position="60"/>
        <end position="73"/>
    </location>
</feature>
<evidence type="ECO:0000256" key="1">
    <source>
        <dbReference type="SAM" id="MobiDB-lite"/>
    </source>
</evidence>
<name>A0ABR3NKE5_9TELE</name>
<evidence type="ECO:0000313" key="2">
    <source>
        <dbReference type="EMBL" id="KAL1277472.1"/>
    </source>
</evidence>
<dbReference type="Proteomes" id="UP001558613">
    <property type="component" value="Unassembled WGS sequence"/>
</dbReference>
<organism evidence="2 3">
    <name type="scientific">Cirrhinus molitorella</name>
    <name type="common">mud carp</name>
    <dbReference type="NCBI Taxonomy" id="172907"/>
    <lineage>
        <taxon>Eukaryota</taxon>
        <taxon>Metazoa</taxon>
        <taxon>Chordata</taxon>
        <taxon>Craniata</taxon>
        <taxon>Vertebrata</taxon>
        <taxon>Euteleostomi</taxon>
        <taxon>Actinopterygii</taxon>
        <taxon>Neopterygii</taxon>
        <taxon>Teleostei</taxon>
        <taxon>Ostariophysi</taxon>
        <taxon>Cypriniformes</taxon>
        <taxon>Cyprinidae</taxon>
        <taxon>Labeoninae</taxon>
        <taxon>Labeonini</taxon>
        <taxon>Cirrhinus</taxon>
    </lineage>
</organism>
<feature type="compositionally biased region" description="Pro residues" evidence="1">
    <location>
        <begin position="79"/>
        <end position="88"/>
    </location>
</feature>
<reference evidence="2 3" key="1">
    <citation type="submission" date="2023-09" db="EMBL/GenBank/DDBJ databases">
        <authorList>
            <person name="Wang M."/>
        </authorList>
    </citation>
    <scope>NUCLEOTIDE SEQUENCE [LARGE SCALE GENOMIC DNA]</scope>
    <source>
        <strain evidence="2">GT-2023</strain>
        <tissue evidence="2">Liver</tissue>
    </source>
</reference>
<gene>
    <name evidence="2" type="ORF">QQF64_024145</name>
</gene>
<feature type="region of interest" description="Disordered" evidence="1">
    <location>
        <begin position="60"/>
        <end position="88"/>
    </location>
</feature>
<comment type="caution">
    <text evidence="2">The sequence shown here is derived from an EMBL/GenBank/DDBJ whole genome shotgun (WGS) entry which is preliminary data.</text>
</comment>
<proteinExistence type="predicted"/>
<protein>
    <submittedName>
        <fullName evidence="2">Uncharacterized protein</fullName>
    </submittedName>
</protein>
<evidence type="ECO:0000313" key="3">
    <source>
        <dbReference type="Proteomes" id="UP001558613"/>
    </source>
</evidence>
<keyword evidence="3" id="KW-1185">Reference proteome</keyword>
<sequence>MSRCPSSGAAAELEKRLGAHIYGEWHTSAERDGSRSWTGNSIKDCDSVFYSITVRTNPSSDTFTHTQFNSPAAQISPLKTPPPPDGKE</sequence>